<dbReference type="Pfam" id="PF02545">
    <property type="entry name" value="Maf"/>
    <property type="match status" value="1"/>
</dbReference>
<proteinExistence type="inferred from homology"/>
<name>A0A1L8DWU9_9DIPT</name>
<dbReference type="HAMAP" id="MF_00528">
    <property type="entry name" value="Maf"/>
    <property type="match status" value="1"/>
</dbReference>
<dbReference type="Gene3D" id="3.90.950.10">
    <property type="match status" value="1"/>
</dbReference>
<sequence>MLHPVRHVLNQKRIVLASGSPRRQELMKNLGINVEICPSRFEEDFKPEDFPSFCAYVEETALHKVLEVSDRLHDPAPDVIIGADTVVTMDGVVYGKPKNKERAFQILTKLMNRKHRVYTGVVIKIADKFIRFTETTDVYFGQATSEQIHAYVDTGEPLDKAGGYGIQGVGGTFIERIEGDYFTVIGLPLYRICRELYCLFR</sequence>
<dbReference type="CDD" id="cd00555">
    <property type="entry name" value="Maf"/>
    <property type="match status" value="1"/>
</dbReference>
<dbReference type="SUPFAM" id="SSF52972">
    <property type="entry name" value="ITPase-like"/>
    <property type="match status" value="1"/>
</dbReference>
<organism evidence="3">
    <name type="scientific">Nyssomyia neivai</name>
    <dbReference type="NCBI Taxonomy" id="330878"/>
    <lineage>
        <taxon>Eukaryota</taxon>
        <taxon>Metazoa</taxon>
        <taxon>Ecdysozoa</taxon>
        <taxon>Arthropoda</taxon>
        <taxon>Hexapoda</taxon>
        <taxon>Insecta</taxon>
        <taxon>Pterygota</taxon>
        <taxon>Neoptera</taxon>
        <taxon>Endopterygota</taxon>
        <taxon>Diptera</taxon>
        <taxon>Nematocera</taxon>
        <taxon>Psychodoidea</taxon>
        <taxon>Psychodidae</taxon>
        <taxon>Nyssomyia</taxon>
    </lineage>
</organism>
<evidence type="ECO:0000256" key="2">
    <source>
        <dbReference type="ARBA" id="ARBA00022801"/>
    </source>
</evidence>
<dbReference type="PANTHER" id="PTHR43213:SF5">
    <property type="entry name" value="BIFUNCTIONAL DTTP_UTP PYROPHOSPHATASE_METHYLTRANSFERASE PROTEIN-RELATED"/>
    <property type="match status" value="1"/>
</dbReference>
<dbReference type="PIRSF" id="PIRSF006305">
    <property type="entry name" value="Maf"/>
    <property type="match status" value="1"/>
</dbReference>
<evidence type="ECO:0000313" key="3">
    <source>
        <dbReference type="EMBL" id="JAV10940.1"/>
    </source>
</evidence>
<dbReference type="GO" id="GO:0047429">
    <property type="term" value="F:nucleoside triphosphate diphosphatase activity"/>
    <property type="evidence" value="ECO:0007669"/>
    <property type="project" value="InterPro"/>
</dbReference>
<reference evidence="3" key="1">
    <citation type="submission" date="2016-12" db="EMBL/GenBank/DDBJ databases">
        <title>An insight into the sialome and mialome of the sand fly, Nyssomyia neivai.</title>
        <authorList>
            <person name="Sebastian V."/>
            <person name="Goulart T.M."/>
            <person name="Oliveira W."/>
            <person name="Calvo E."/>
            <person name="Oliveira L.F."/>
            <person name="Pinto M.C."/>
            <person name="Rosselino A.M."/>
            <person name="Ribeiro J.M."/>
        </authorList>
    </citation>
    <scope>NUCLEOTIDE SEQUENCE</scope>
</reference>
<keyword evidence="2" id="KW-0378">Hydrolase</keyword>
<evidence type="ECO:0000256" key="1">
    <source>
        <dbReference type="ARBA" id="ARBA00001968"/>
    </source>
</evidence>
<dbReference type="InterPro" id="IPR029001">
    <property type="entry name" value="ITPase-like_fam"/>
</dbReference>
<dbReference type="NCBIfam" id="TIGR00172">
    <property type="entry name" value="maf"/>
    <property type="match status" value="1"/>
</dbReference>
<dbReference type="EMBL" id="GFDF01003144">
    <property type="protein sequence ID" value="JAV10940.1"/>
    <property type="molecule type" value="Transcribed_RNA"/>
</dbReference>
<dbReference type="InterPro" id="IPR003697">
    <property type="entry name" value="Maf-like"/>
</dbReference>
<comment type="cofactor">
    <cofactor evidence="1">
        <name>a divalent metal cation</name>
        <dbReference type="ChEBI" id="CHEBI:60240"/>
    </cofactor>
</comment>
<dbReference type="AlphaFoldDB" id="A0A1L8DWU9"/>
<accession>A0A1L8DWU9</accession>
<dbReference type="PANTHER" id="PTHR43213">
    <property type="entry name" value="BIFUNCTIONAL DTTP/UTP PYROPHOSPHATASE/METHYLTRANSFERASE PROTEIN-RELATED"/>
    <property type="match status" value="1"/>
</dbReference>
<protein>
    <submittedName>
        <fullName evidence="3">Putative nucleic acid-binding protein asmtl</fullName>
    </submittedName>
</protein>